<comment type="pathway">
    <text evidence="2">Lipid metabolism.</text>
</comment>
<evidence type="ECO:0000256" key="3">
    <source>
        <dbReference type="ARBA" id="ARBA00009587"/>
    </source>
</evidence>
<dbReference type="InterPro" id="IPR004255">
    <property type="entry name" value="O-acyltransferase_WSD1_N"/>
</dbReference>
<evidence type="ECO:0000256" key="2">
    <source>
        <dbReference type="ARBA" id="ARBA00005189"/>
    </source>
</evidence>
<keyword evidence="6" id="KW-0319">Glycerol metabolism</keyword>
<dbReference type="Gene3D" id="3.30.559.10">
    <property type="entry name" value="Chloramphenicol acetyltransferase-like domain"/>
    <property type="match status" value="1"/>
</dbReference>
<keyword evidence="5" id="KW-0808">Transferase</keyword>
<dbReference type="Pfam" id="PF06974">
    <property type="entry name" value="WS_DGAT_C"/>
    <property type="match status" value="1"/>
</dbReference>
<keyword evidence="7" id="KW-0012">Acyltransferase</keyword>
<dbReference type="SUPFAM" id="SSF52777">
    <property type="entry name" value="CoA-dependent acyltransferases"/>
    <property type="match status" value="2"/>
</dbReference>
<dbReference type="EC" id="2.3.1.20" evidence="4"/>
<feature type="domain" description="O-acyltransferase WSD1-like N-terminal" evidence="9">
    <location>
        <begin position="15"/>
        <end position="174"/>
    </location>
</feature>
<organism evidence="11 12">
    <name type="scientific">Ideonella margarita</name>
    <dbReference type="NCBI Taxonomy" id="2984191"/>
    <lineage>
        <taxon>Bacteria</taxon>
        <taxon>Pseudomonadati</taxon>
        <taxon>Pseudomonadota</taxon>
        <taxon>Betaproteobacteria</taxon>
        <taxon>Burkholderiales</taxon>
        <taxon>Sphaerotilaceae</taxon>
        <taxon>Ideonella</taxon>
    </lineage>
</organism>
<evidence type="ECO:0000256" key="5">
    <source>
        <dbReference type="ARBA" id="ARBA00022679"/>
    </source>
</evidence>
<evidence type="ECO:0000313" key="11">
    <source>
        <dbReference type="EMBL" id="MEK8046463.1"/>
    </source>
</evidence>
<accession>A0ABU9C3S4</accession>
<dbReference type="InterPro" id="IPR009721">
    <property type="entry name" value="O-acyltransferase_WSD1_C"/>
</dbReference>
<comment type="caution">
    <text evidence="11">The sequence shown here is derived from an EMBL/GenBank/DDBJ whole genome shotgun (WGS) entry which is preliminary data.</text>
</comment>
<keyword evidence="12" id="KW-1185">Reference proteome</keyword>
<dbReference type="RefSeq" id="WP_341398751.1">
    <property type="nucleotide sequence ID" value="NZ_JBBUTI010000005.1"/>
</dbReference>
<evidence type="ECO:0000256" key="1">
    <source>
        <dbReference type="ARBA" id="ARBA00004771"/>
    </source>
</evidence>
<sequence length="463" mass="51492">MPAPFSFLPRAPMLAADHAWLRMERPDNRVIIHLALVVDGPLQLSTVLACLAQRLLIYPAFTHKVVRRGWRAQWQADPQFRLEHHVRQCVVPGGLQRSALKAWMASQAHEALPADRPLWDATLVHNVDGRHSALVMRVHHALADGVSLMHLMRELTDVAPGTPRLSPARTAQRSPLSPATLRHQPWRVLADAWRLATLPADRPTLLKGQPGIHKSVAWSESLPLAQVHALAKTQGTTVNDVMLALIADVLRQDLRLRTKPRPSAPIRTVVPMNLRRHGEEDQLGNRFGLVGCDLPLHLSDPLDRLRAIHRDMQQLKHSWQGQLALALVQVAGCLPQRLQDALLGLWSRRCTVIVTNVIGPAEPRTFAGAPLDDLMLLVPQGMTVGVGVSIVSYAGQLRVGFLVDTKLMPDCSGAAAGIKPAFDRLRYAVRRAPTDLRVWRQSRLKEASERQLKKAGHKEQRRA</sequence>
<dbReference type="InterPro" id="IPR045034">
    <property type="entry name" value="O-acyltransferase_WSD1-like"/>
</dbReference>
<comment type="similarity">
    <text evidence="3">Belongs to the long-chain O-acyltransferase family.</text>
</comment>
<evidence type="ECO:0000259" key="9">
    <source>
        <dbReference type="Pfam" id="PF03007"/>
    </source>
</evidence>
<comment type="pathway">
    <text evidence="1">Glycerolipid metabolism; triacylglycerol biosynthesis.</text>
</comment>
<evidence type="ECO:0000256" key="4">
    <source>
        <dbReference type="ARBA" id="ARBA00013244"/>
    </source>
</evidence>
<dbReference type="InterPro" id="IPR023213">
    <property type="entry name" value="CAT-like_dom_sf"/>
</dbReference>
<reference evidence="11 12" key="1">
    <citation type="submission" date="2024-04" db="EMBL/GenBank/DDBJ databases">
        <title>Novel species of the genus Ideonella isolated from streams.</title>
        <authorList>
            <person name="Lu H."/>
        </authorList>
    </citation>
    <scope>NUCLEOTIDE SEQUENCE [LARGE SCALE GENOMIC DNA]</scope>
    <source>
        <strain evidence="11 12">LYT19W</strain>
    </source>
</reference>
<dbReference type="PANTHER" id="PTHR31650:SF1">
    <property type="entry name" value="WAX ESTER SYNTHASE_DIACYLGLYCEROL ACYLTRANSFERASE 4-RELATED"/>
    <property type="match status" value="1"/>
</dbReference>
<name>A0ABU9C3S4_9BURK</name>
<dbReference type="Pfam" id="PF03007">
    <property type="entry name" value="WS_DGAT_cat"/>
    <property type="match status" value="1"/>
</dbReference>
<evidence type="ECO:0000256" key="7">
    <source>
        <dbReference type="ARBA" id="ARBA00023315"/>
    </source>
</evidence>
<comment type="catalytic activity">
    <reaction evidence="8">
        <text>an acyl-CoA + a 1,2-diacyl-sn-glycerol = a triacyl-sn-glycerol + CoA</text>
        <dbReference type="Rhea" id="RHEA:10868"/>
        <dbReference type="ChEBI" id="CHEBI:17815"/>
        <dbReference type="ChEBI" id="CHEBI:57287"/>
        <dbReference type="ChEBI" id="CHEBI:58342"/>
        <dbReference type="ChEBI" id="CHEBI:64615"/>
        <dbReference type="EC" id="2.3.1.20"/>
    </reaction>
</comment>
<proteinExistence type="inferred from homology"/>
<dbReference type="PANTHER" id="PTHR31650">
    <property type="entry name" value="O-ACYLTRANSFERASE (WSD1-LIKE) FAMILY PROTEIN"/>
    <property type="match status" value="1"/>
</dbReference>
<protein>
    <recommendedName>
        <fullName evidence="4">diacylglycerol O-acyltransferase</fullName>
        <ecNumber evidence="4">2.3.1.20</ecNumber>
    </recommendedName>
</protein>
<evidence type="ECO:0000259" key="10">
    <source>
        <dbReference type="Pfam" id="PF06974"/>
    </source>
</evidence>
<dbReference type="Proteomes" id="UP001379945">
    <property type="component" value="Unassembled WGS sequence"/>
</dbReference>
<gene>
    <name evidence="11" type="ORF">AACH00_08915</name>
</gene>
<evidence type="ECO:0000256" key="8">
    <source>
        <dbReference type="ARBA" id="ARBA00048109"/>
    </source>
</evidence>
<evidence type="ECO:0000256" key="6">
    <source>
        <dbReference type="ARBA" id="ARBA00022798"/>
    </source>
</evidence>
<dbReference type="EMBL" id="JBBUTI010000005">
    <property type="protein sequence ID" value="MEK8046463.1"/>
    <property type="molecule type" value="Genomic_DNA"/>
</dbReference>
<evidence type="ECO:0000313" key="12">
    <source>
        <dbReference type="Proteomes" id="UP001379945"/>
    </source>
</evidence>
<feature type="domain" description="O-acyltransferase WSD1 C-terminal" evidence="10">
    <location>
        <begin position="284"/>
        <end position="425"/>
    </location>
</feature>